<comment type="caution">
    <text evidence="7">The sequence shown here is derived from an EMBL/GenBank/DDBJ whole genome shotgun (WGS) entry which is preliminary data.</text>
</comment>
<evidence type="ECO:0000256" key="2">
    <source>
        <dbReference type="ARBA" id="ARBA00022448"/>
    </source>
</evidence>
<evidence type="ECO:0000256" key="5">
    <source>
        <dbReference type="ARBA" id="ARBA00023136"/>
    </source>
</evidence>
<gene>
    <name evidence="7" type="primary">atpD</name>
    <name evidence="7" type="ORF">SNEC2469_LOCUS4651</name>
</gene>
<protein>
    <submittedName>
        <fullName evidence="7">AtpD protein</fullName>
    </submittedName>
</protein>
<keyword evidence="3" id="KW-0375">Hydrogen ion transport</keyword>
<name>A0A812LHE9_9DINO</name>
<dbReference type="GO" id="GO:0016020">
    <property type="term" value="C:membrane"/>
    <property type="evidence" value="ECO:0007669"/>
    <property type="project" value="UniProtKB-SubCell"/>
</dbReference>
<evidence type="ECO:0000256" key="4">
    <source>
        <dbReference type="ARBA" id="ARBA00023065"/>
    </source>
</evidence>
<feature type="non-terminal residue" evidence="7">
    <location>
        <position position="1"/>
    </location>
</feature>
<organism evidence="7 8">
    <name type="scientific">Symbiodinium necroappetens</name>
    <dbReference type="NCBI Taxonomy" id="1628268"/>
    <lineage>
        <taxon>Eukaryota</taxon>
        <taxon>Sar</taxon>
        <taxon>Alveolata</taxon>
        <taxon>Dinophyceae</taxon>
        <taxon>Suessiales</taxon>
        <taxon>Symbiodiniaceae</taxon>
        <taxon>Symbiodinium</taxon>
    </lineage>
</organism>
<dbReference type="EMBL" id="CAJNJA010009218">
    <property type="protein sequence ID" value="CAE7244296.1"/>
    <property type="molecule type" value="Genomic_DNA"/>
</dbReference>
<evidence type="ECO:0000256" key="1">
    <source>
        <dbReference type="ARBA" id="ARBA00004370"/>
    </source>
</evidence>
<dbReference type="InterPro" id="IPR016024">
    <property type="entry name" value="ARM-type_fold"/>
</dbReference>
<evidence type="ECO:0000256" key="3">
    <source>
        <dbReference type="ARBA" id="ARBA00022781"/>
    </source>
</evidence>
<sequence>EDAAVMEDILKIKAFYEDEAVFEELSLVQNDFNLTNVERADKILDMVKPLKSTVTPKFVRFLAKKMRLKGLKAICLEYVQSAYFTESVSPVKVTSAARLTDEQKSKIIEKMKVKCETSNIKLIEEIDANLISGFKLEWGYIDPVNLDAPSHGVDLSLQNILNKKALQVGGVGARMRSKKGRCSAHRLACLDVVGCRNRSSTSRWFMRPTEETVELLENDYHQELNMTSGLRELLLLKRDSYLQRFVSLELSQLCSQFLAKVGLSVPGKQVALTVTQPLGRLFTDARFRTLVQTMARFAVKLAFASIYIASACDGSGEECPQTLSFLQIALESDAMERRESSKKGCPTPEEASGLLAGLMPTVHNLTEVEVLEMCAQLPLCVDSTTVATQNAWAQAGAIDFVAAALNEFPVTETVVIACTMAMAPLILFNRENGLHAGKLGGLNVTLNYYGSHLDSLLVMDLGGAIGAYFDFVNENRAIARELGGVEMFIQNIRNNFHGQYSDWAVEPVKQSLYALSSGTWTNGDIAYHEGFPSLGVQLMKEHGNETKIAEETLQAVKAMAFESDLYRSRWSDLGIFEVLPGVLYDNPTDQGAISLVCEATQYVMGSDQPLGDPVSAIRIIPFNASIQEQATKGKMLEALLATAMSDADLVQFDHESFNFNLDLAYPAKRNCFGALLLMGK</sequence>
<evidence type="ECO:0000256" key="6">
    <source>
        <dbReference type="ARBA" id="ARBA00023310"/>
    </source>
</evidence>
<keyword evidence="8" id="KW-1185">Reference proteome</keyword>
<keyword evidence="5" id="KW-0472">Membrane</keyword>
<dbReference type="PROSITE" id="PS00389">
    <property type="entry name" value="ATPASE_DELTA"/>
    <property type="match status" value="1"/>
</dbReference>
<comment type="subcellular location">
    <subcellularLocation>
        <location evidence="1">Membrane</location>
    </subcellularLocation>
</comment>
<feature type="non-terminal residue" evidence="7">
    <location>
        <position position="680"/>
    </location>
</feature>
<evidence type="ECO:0000313" key="8">
    <source>
        <dbReference type="Proteomes" id="UP000601435"/>
    </source>
</evidence>
<keyword evidence="2" id="KW-0813">Transport</keyword>
<dbReference type="SUPFAM" id="SSF48371">
    <property type="entry name" value="ARM repeat"/>
    <property type="match status" value="1"/>
</dbReference>
<keyword evidence="4" id="KW-0406">Ion transport</keyword>
<dbReference type="GO" id="GO:0046933">
    <property type="term" value="F:proton-transporting ATP synthase activity, rotational mechanism"/>
    <property type="evidence" value="ECO:0007669"/>
    <property type="project" value="InterPro"/>
</dbReference>
<dbReference type="InterPro" id="IPR020781">
    <property type="entry name" value="ATPase_OSCP/d_CS"/>
</dbReference>
<dbReference type="InterPro" id="IPR000711">
    <property type="entry name" value="ATPase_OSCP/dsu"/>
</dbReference>
<dbReference type="Proteomes" id="UP000601435">
    <property type="component" value="Unassembled WGS sequence"/>
</dbReference>
<proteinExistence type="predicted"/>
<dbReference type="AlphaFoldDB" id="A0A812LHE9"/>
<keyword evidence="6" id="KW-0066">ATP synthesis</keyword>
<dbReference type="OrthoDB" id="421043at2759"/>
<reference evidence="7" key="1">
    <citation type="submission" date="2021-02" db="EMBL/GenBank/DDBJ databases">
        <authorList>
            <person name="Dougan E. K."/>
            <person name="Rhodes N."/>
            <person name="Thang M."/>
            <person name="Chan C."/>
        </authorList>
    </citation>
    <scope>NUCLEOTIDE SEQUENCE</scope>
</reference>
<accession>A0A812LHE9</accession>
<evidence type="ECO:0000313" key="7">
    <source>
        <dbReference type="EMBL" id="CAE7244296.1"/>
    </source>
</evidence>
<dbReference type="Pfam" id="PF00213">
    <property type="entry name" value="OSCP"/>
    <property type="match status" value="1"/>
</dbReference>